<evidence type="ECO:0008006" key="3">
    <source>
        <dbReference type="Google" id="ProtNLM"/>
    </source>
</evidence>
<organism evidence="1 2">
    <name type="scientific">Brevibacillus laterosporus</name>
    <name type="common">Bacillus laterosporus</name>
    <dbReference type="NCBI Taxonomy" id="1465"/>
    <lineage>
        <taxon>Bacteria</taxon>
        <taxon>Bacillati</taxon>
        <taxon>Bacillota</taxon>
        <taxon>Bacilli</taxon>
        <taxon>Bacillales</taxon>
        <taxon>Paenibacillaceae</taxon>
        <taxon>Brevibacillus</taxon>
    </lineage>
</organism>
<dbReference type="OrthoDB" id="9777312at2"/>
<protein>
    <recommendedName>
        <fullName evidence="3">Restriction endonuclease</fullName>
    </recommendedName>
</protein>
<evidence type="ECO:0000313" key="2">
    <source>
        <dbReference type="Proteomes" id="UP000319432"/>
    </source>
</evidence>
<dbReference type="EMBL" id="CP033464">
    <property type="protein sequence ID" value="QDX92454.1"/>
    <property type="molecule type" value="Genomic_DNA"/>
</dbReference>
<dbReference type="Proteomes" id="UP000319432">
    <property type="component" value="Chromosome"/>
</dbReference>
<sequence>MNIEQILKMMKNEIEAIEEVSSEYLVSQGNNNGFEKLVPKIVDKVKQEISDSDVLEKKVHLGHHFPDMDLILNGVRYGLELKSRNNGSWDTNGNSVFESISDEDYKEIYVFFGTHSKPEPKIKVKYRPYWQTTSNIMVTHSPRFKISMDTTESVFKNADEYNSLRNMTEEQKVSFLQEYLRNNTKGVKWFVPQSEDSLSPILIKSLKKEEQDRTLAEVLILFPQDHIKDGKGKNRDKYLRSAEYLIGTYYYYATDFRDFFSAGNKYIYKDVHFPKFVTNLNEHSEEIHEILINANSAFQTLAYQSWEEIGVQLSMTSFENDYKAILDTIGNQYLKEELQKANVKNLSDFLHSQ</sequence>
<name>A0A518V632_BRELA</name>
<proteinExistence type="predicted"/>
<reference evidence="1 2" key="1">
    <citation type="submission" date="2018-11" db="EMBL/GenBank/DDBJ databases">
        <title>Phylogenetic determinants of toxin gene distribution in genomes of Brevibacillus laterosporus.</title>
        <authorList>
            <person name="Glare T.R."/>
            <person name="Durrant A."/>
            <person name="Berry C."/>
            <person name="Palma L."/>
            <person name="Ormskirk M."/>
            <person name="Cox M.O."/>
        </authorList>
    </citation>
    <scope>NUCLEOTIDE SEQUENCE [LARGE SCALE GENOMIC DNA]</scope>
    <source>
        <strain evidence="1 2">1821L</strain>
    </source>
</reference>
<evidence type="ECO:0000313" key="1">
    <source>
        <dbReference type="EMBL" id="QDX92454.1"/>
    </source>
</evidence>
<keyword evidence="2" id="KW-1185">Reference proteome</keyword>
<dbReference type="AlphaFoldDB" id="A0A518V632"/>
<dbReference type="REBASE" id="364097">
    <property type="entry name" value="Bla1821LORF9010P"/>
</dbReference>
<accession>A0A518V632</accession>
<gene>
    <name evidence="1" type="ORF">EEL30_09015</name>
</gene>